<evidence type="ECO:0000256" key="3">
    <source>
        <dbReference type="ARBA" id="ARBA00022729"/>
    </source>
</evidence>
<feature type="domain" description="Leucine-binding protein" evidence="7">
    <location>
        <begin position="61"/>
        <end position="401"/>
    </location>
</feature>
<evidence type="ECO:0000256" key="1">
    <source>
        <dbReference type="ARBA" id="ARBA00010062"/>
    </source>
</evidence>
<proteinExistence type="inferred from homology"/>
<feature type="chain" id="PRO_5040794592" evidence="6">
    <location>
        <begin position="22"/>
        <end position="411"/>
    </location>
</feature>
<comment type="caution">
    <text evidence="8">The sequence shown here is derived from an EMBL/GenBank/DDBJ whole genome shotgun (WGS) entry which is preliminary data.</text>
</comment>
<gene>
    <name evidence="8" type="ORF">EDD78_10194</name>
</gene>
<dbReference type="AlphaFoldDB" id="A0A9X8UL88"/>
<evidence type="ECO:0000256" key="2">
    <source>
        <dbReference type="ARBA" id="ARBA00022448"/>
    </source>
</evidence>
<name>A0A9X8UL88_9FIRM</name>
<protein>
    <submittedName>
        <fullName evidence="8">Branched-chain amino acid transport system substrate-binding protein</fullName>
    </submittedName>
</protein>
<feature type="compositionally biased region" description="Low complexity" evidence="5">
    <location>
        <begin position="21"/>
        <end position="41"/>
    </location>
</feature>
<sequence length="411" mass="43119">MKRMLATLLAAAMLVSMSACSSSSSTESSAPGGEPASSEDAAAPEEPPEEDDAAPTADGETIKIGGLAPLTGDVSQYGTAVDNAVKLAVADINAAGGVLGKQVEYICYDEKGDANEAVNAYNKLVNDDGVVALVGDVTSKPTEAVAQRALDDNLPMITASGTAEGITQGRPNVFRACFIDPFQGQLMASYAINKLGAKTAAILFDNGDPYSTGIADAFEAYAKENGLEIVAKEGYQTGTPDFNSQLTTIKEKNPDVLMIPVYYQDVALIAVQAKNLGLTSKMLGADGWDGVLEKIDASNVDALKDVYFCSQYSAESTDENLQSFLATYKETYGLEANMFAVLGYDAMQIMAAAINKAGSTDPDAIIAALGETNYAGLTGTTTFDESNNPVREAIITTVADGAYKFVENYKM</sequence>
<dbReference type="RefSeq" id="WP_242942208.1">
    <property type="nucleotide sequence ID" value="NZ_SLUK01000001.1"/>
</dbReference>
<dbReference type="InterPro" id="IPR028082">
    <property type="entry name" value="Peripla_BP_I"/>
</dbReference>
<keyword evidence="2" id="KW-0813">Transport</keyword>
<feature type="compositionally biased region" description="Acidic residues" evidence="5">
    <location>
        <begin position="42"/>
        <end position="53"/>
    </location>
</feature>
<dbReference type="GO" id="GO:0006865">
    <property type="term" value="P:amino acid transport"/>
    <property type="evidence" value="ECO:0007669"/>
    <property type="project" value="UniProtKB-KW"/>
</dbReference>
<dbReference type="PRINTS" id="PR00337">
    <property type="entry name" value="LEUILEVALBP"/>
</dbReference>
<evidence type="ECO:0000256" key="4">
    <source>
        <dbReference type="ARBA" id="ARBA00022970"/>
    </source>
</evidence>
<accession>A0A9X8UL88</accession>
<dbReference type="PANTHER" id="PTHR30483:SF6">
    <property type="entry name" value="PERIPLASMIC BINDING PROTEIN OF ABC TRANSPORTER FOR NATURAL AMINO ACIDS"/>
    <property type="match status" value="1"/>
</dbReference>
<evidence type="ECO:0000313" key="8">
    <source>
        <dbReference type="EMBL" id="TCL45116.1"/>
    </source>
</evidence>
<keyword evidence="9" id="KW-1185">Reference proteome</keyword>
<dbReference type="Proteomes" id="UP000294682">
    <property type="component" value="Unassembled WGS sequence"/>
</dbReference>
<keyword evidence="3 6" id="KW-0732">Signal</keyword>
<evidence type="ECO:0000313" key="9">
    <source>
        <dbReference type="Proteomes" id="UP000294682"/>
    </source>
</evidence>
<organism evidence="8 9">
    <name type="scientific">Harryflintia acetispora</name>
    <dbReference type="NCBI Taxonomy" id="1849041"/>
    <lineage>
        <taxon>Bacteria</taxon>
        <taxon>Bacillati</taxon>
        <taxon>Bacillota</taxon>
        <taxon>Clostridia</taxon>
        <taxon>Eubacteriales</taxon>
        <taxon>Oscillospiraceae</taxon>
        <taxon>Harryflintia</taxon>
    </lineage>
</organism>
<evidence type="ECO:0000256" key="6">
    <source>
        <dbReference type="SAM" id="SignalP"/>
    </source>
</evidence>
<dbReference type="InterPro" id="IPR000709">
    <property type="entry name" value="Leu_Ile_Val-bd"/>
</dbReference>
<evidence type="ECO:0000259" key="7">
    <source>
        <dbReference type="Pfam" id="PF13458"/>
    </source>
</evidence>
<feature type="region of interest" description="Disordered" evidence="5">
    <location>
        <begin position="21"/>
        <end position="60"/>
    </location>
</feature>
<dbReference type="Gene3D" id="3.40.50.2300">
    <property type="match status" value="2"/>
</dbReference>
<dbReference type="PROSITE" id="PS51257">
    <property type="entry name" value="PROKAR_LIPOPROTEIN"/>
    <property type="match status" value="1"/>
</dbReference>
<dbReference type="PANTHER" id="PTHR30483">
    <property type="entry name" value="LEUCINE-SPECIFIC-BINDING PROTEIN"/>
    <property type="match status" value="1"/>
</dbReference>
<reference evidence="8 9" key="1">
    <citation type="submission" date="2019-03" db="EMBL/GenBank/DDBJ databases">
        <title>Genomic Encyclopedia of Type Strains, Phase IV (KMG-IV): sequencing the most valuable type-strain genomes for metagenomic binning, comparative biology and taxonomic classification.</title>
        <authorList>
            <person name="Goeker M."/>
        </authorList>
    </citation>
    <scope>NUCLEOTIDE SEQUENCE [LARGE SCALE GENOMIC DNA]</scope>
    <source>
        <strain evidence="8 9">DSM 100433</strain>
    </source>
</reference>
<dbReference type="SUPFAM" id="SSF53822">
    <property type="entry name" value="Periplasmic binding protein-like I"/>
    <property type="match status" value="1"/>
</dbReference>
<dbReference type="CDD" id="cd06347">
    <property type="entry name" value="PBP1_ABC_LivK_ligand_binding-like"/>
    <property type="match status" value="1"/>
</dbReference>
<dbReference type="InterPro" id="IPR051010">
    <property type="entry name" value="BCAA_transport"/>
</dbReference>
<evidence type="ECO:0000256" key="5">
    <source>
        <dbReference type="SAM" id="MobiDB-lite"/>
    </source>
</evidence>
<dbReference type="EMBL" id="SLUK01000001">
    <property type="protein sequence ID" value="TCL45116.1"/>
    <property type="molecule type" value="Genomic_DNA"/>
</dbReference>
<dbReference type="InterPro" id="IPR028081">
    <property type="entry name" value="Leu-bd"/>
</dbReference>
<keyword evidence="4" id="KW-0029">Amino-acid transport</keyword>
<dbReference type="Pfam" id="PF13458">
    <property type="entry name" value="Peripla_BP_6"/>
    <property type="match status" value="1"/>
</dbReference>
<comment type="similarity">
    <text evidence="1">Belongs to the leucine-binding protein family.</text>
</comment>
<feature type="signal peptide" evidence="6">
    <location>
        <begin position="1"/>
        <end position="21"/>
    </location>
</feature>